<evidence type="ECO:0000256" key="6">
    <source>
        <dbReference type="ARBA" id="ARBA00023136"/>
    </source>
</evidence>
<dbReference type="CDD" id="cd06261">
    <property type="entry name" value="TM_PBP2"/>
    <property type="match status" value="1"/>
</dbReference>
<keyword evidence="4 7" id="KW-0812">Transmembrane</keyword>
<keyword evidence="10" id="KW-1185">Reference proteome</keyword>
<dbReference type="PROSITE" id="PS50928">
    <property type="entry name" value="ABC_TM1"/>
    <property type="match status" value="1"/>
</dbReference>
<gene>
    <name evidence="9" type="ORF">DFR47_11418</name>
</gene>
<evidence type="ECO:0000259" key="8">
    <source>
        <dbReference type="PROSITE" id="PS50928"/>
    </source>
</evidence>
<dbReference type="GO" id="GO:0005886">
    <property type="term" value="C:plasma membrane"/>
    <property type="evidence" value="ECO:0007669"/>
    <property type="project" value="UniProtKB-SubCell"/>
</dbReference>
<dbReference type="PANTHER" id="PTHR30151:SF20">
    <property type="entry name" value="ABC TRANSPORTER PERMEASE PROTEIN HI_0355-RELATED"/>
    <property type="match status" value="1"/>
</dbReference>
<evidence type="ECO:0000313" key="9">
    <source>
        <dbReference type="EMBL" id="RBO90407.1"/>
    </source>
</evidence>
<feature type="domain" description="ABC transmembrane type-1" evidence="8">
    <location>
        <begin position="76"/>
        <end position="256"/>
    </location>
</feature>
<comment type="caution">
    <text evidence="9">The sequence shown here is derived from an EMBL/GenBank/DDBJ whole genome shotgun (WGS) entry which is preliminary data.</text>
</comment>
<dbReference type="EMBL" id="QNRH01000014">
    <property type="protein sequence ID" value="RBO90407.1"/>
    <property type="molecule type" value="Genomic_DNA"/>
</dbReference>
<feature type="transmembrane region" description="Helical" evidence="7">
    <location>
        <begin position="83"/>
        <end position="104"/>
    </location>
</feature>
<reference evidence="9 10" key="1">
    <citation type="submission" date="2018-06" db="EMBL/GenBank/DDBJ databases">
        <title>Genomic Encyclopedia of Type Strains, Phase IV (KMG-IV): sequencing the most valuable type-strain genomes for metagenomic binning, comparative biology and taxonomic classification.</title>
        <authorList>
            <person name="Goeker M."/>
        </authorList>
    </citation>
    <scope>NUCLEOTIDE SEQUENCE [LARGE SCALE GENOMIC DNA]</scope>
    <source>
        <strain evidence="9 10">DSM 25619</strain>
    </source>
</reference>
<feature type="transmembrane region" description="Helical" evidence="7">
    <location>
        <begin position="141"/>
        <end position="161"/>
    </location>
</feature>
<evidence type="ECO:0000256" key="4">
    <source>
        <dbReference type="ARBA" id="ARBA00022692"/>
    </source>
</evidence>
<keyword evidence="5 7" id="KW-1133">Transmembrane helix</keyword>
<evidence type="ECO:0000256" key="7">
    <source>
        <dbReference type="RuleBase" id="RU363032"/>
    </source>
</evidence>
<feature type="transmembrane region" description="Helical" evidence="7">
    <location>
        <begin position="205"/>
        <end position="226"/>
    </location>
</feature>
<keyword evidence="2 7" id="KW-0813">Transport</keyword>
<dbReference type="InterPro" id="IPR035906">
    <property type="entry name" value="MetI-like_sf"/>
</dbReference>
<evidence type="ECO:0000256" key="3">
    <source>
        <dbReference type="ARBA" id="ARBA00022475"/>
    </source>
</evidence>
<dbReference type="InterPro" id="IPR000515">
    <property type="entry name" value="MetI-like"/>
</dbReference>
<protein>
    <submittedName>
        <fullName evidence="9">NitT/TauT family transport system permease protein</fullName>
    </submittedName>
</protein>
<evidence type="ECO:0000256" key="1">
    <source>
        <dbReference type="ARBA" id="ARBA00004651"/>
    </source>
</evidence>
<evidence type="ECO:0000256" key="2">
    <source>
        <dbReference type="ARBA" id="ARBA00022448"/>
    </source>
</evidence>
<comment type="similarity">
    <text evidence="7">Belongs to the binding-protein-dependent transport system permease family.</text>
</comment>
<evidence type="ECO:0000313" key="10">
    <source>
        <dbReference type="Proteomes" id="UP000252893"/>
    </source>
</evidence>
<feature type="transmembrane region" description="Helical" evidence="7">
    <location>
        <begin position="238"/>
        <end position="256"/>
    </location>
</feature>
<accession>A0A366DJZ6</accession>
<feature type="transmembrane region" description="Helical" evidence="7">
    <location>
        <begin position="111"/>
        <end position="135"/>
    </location>
</feature>
<dbReference type="Proteomes" id="UP000252893">
    <property type="component" value="Unassembled WGS sequence"/>
</dbReference>
<proteinExistence type="inferred from homology"/>
<keyword evidence="3" id="KW-1003">Cell membrane</keyword>
<keyword evidence="6 7" id="KW-0472">Membrane</keyword>
<feature type="transmembrane region" description="Helical" evidence="7">
    <location>
        <begin position="29"/>
        <end position="50"/>
    </location>
</feature>
<dbReference type="RefSeq" id="WP_245416660.1">
    <property type="nucleotide sequence ID" value="NZ_JBHEEG010000014.1"/>
</dbReference>
<sequence>MSQAQVHPSQNELEGNPLPVERKLTQSSVIPILVVVAALTVAIQIASFYVPPYVMPSPAVILAAVSEILTTQYHHIGVTALRLLVALLFAMMLGVLLGVIMGIFPKIRPYLHSLIIIDTGIPALSWMLLAIFWFSQPEVRIFFILSVILVPFYALSIYDGIRALSNDLVDMIESFRPNRWQVLRYLILPHIVPYILSTTKSVIGYAIRMAIFAELVASAMGIGSRMSLAQSMFRIDQVLGWTVILVVANISLQALLNRTDKVLLKWRPEASVR</sequence>
<dbReference type="AlphaFoldDB" id="A0A366DJZ6"/>
<dbReference type="PANTHER" id="PTHR30151">
    <property type="entry name" value="ALKANE SULFONATE ABC TRANSPORTER-RELATED, MEMBRANE SUBUNIT"/>
    <property type="match status" value="1"/>
</dbReference>
<name>A0A366DJZ6_9HYPH</name>
<dbReference type="Pfam" id="PF00528">
    <property type="entry name" value="BPD_transp_1"/>
    <property type="match status" value="1"/>
</dbReference>
<dbReference type="Gene3D" id="1.10.3720.10">
    <property type="entry name" value="MetI-like"/>
    <property type="match status" value="1"/>
</dbReference>
<dbReference type="SUPFAM" id="SSF161098">
    <property type="entry name" value="MetI-like"/>
    <property type="match status" value="1"/>
</dbReference>
<evidence type="ECO:0000256" key="5">
    <source>
        <dbReference type="ARBA" id="ARBA00022989"/>
    </source>
</evidence>
<comment type="subcellular location">
    <subcellularLocation>
        <location evidence="1 7">Cell membrane</location>
        <topology evidence="1 7">Multi-pass membrane protein</topology>
    </subcellularLocation>
</comment>
<organism evidence="9 10">
    <name type="scientific">Pseudochrobactrum asaccharolyticum</name>
    <dbReference type="NCBI Taxonomy" id="354351"/>
    <lineage>
        <taxon>Bacteria</taxon>
        <taxon>Pseudomonadati</taxon>
        <taxon>Pseudomonadota</taxon>
        <taxon>Alphaproteobacteria</taxon>
        <taxon>Hyphomicrobiales</taxon>
        <taxon>Brucellaceae</taxon>
        <taxon>Pseudochrobactrum</taxon>
    </lineage>
</organism>
<dbReference type="GO" id="GO:0055085">
    <property type="term" value="P:transmembrane transport"/>
    <property type="evidence" value="ECO:0007669"/>
    <property type="project" value="InterPro"/>
</dbReference>